<dbReference type="InterPro" id="IPR041165">
    <property type="entry name" value="Cas6_N_arch"/>
</dbReference>
<dbReference type="EMBL" id="CP049074">
    <property type="protein sequence ID" value="QKR00777.1"/>
    <property type="molecule type" value="Genomic_DNA"/>
</dbReference>
<dbReference type="Gene3D" id="2.40.30.310">
    <property type="match status" value="1"/>
</dbReference>
<sequence>MLLAEVSVSPENDAIIPPFSSKVAKTMLLDPKDVSISPLKRSDRYLIKFGGMPRYLQVFSGEVYSFEVGGEEDKVLNALTNLDSRKAFNTLWRVVDVKVSQVRVDLKESFEVKVMTPALLVSPHRKDKRKVFTNRPSVVFFNNVIDVTKLGRGDQELNELLSSLDHALREEPSVMYYAKVIYAGKEVVGLTGRLRYSLSETDEVVVKTLRLSLESAVARGIGSSRRNGFGRVKVMT</sequence>
<dbReference type="OrthoDB" id="41517at2157"/>
<proteinExistence type="predicted"/>
<dbReference type="RefSeq" id="WP_174632123.1">
    <property type="nucleotide sequence ID" value="NZ_CP049074.1"/>
</dbReference>
<feature type="domain" description="Cas6 N-terminal" evidence="1">
    <location>
        <begin position="4"/>
        <end position="104"/>
    </location>
</feature>
<dbReference type="AlphaFoldDB" id="A0A6N0NX27"/>
<dbReference type="Gene3D" id="3.30.70.1900">
    <property type="match status" value="1"/>
</dbReference>
<protein>
    <submittedName>
        <fullName evidence="2">CRISPR-associated endoribonuclease Cas6</fullName>
    </submittedName>
</protein>
<evidence type="ECO:0000259" key="1">
    <source>
        <dbReference type="Pfam" id="PF17952"/>
    </source>
</evidence>
<reference evidence="2 3" key="1">
    <citation type="submission" date="2020-02" db="EMBL/GenBank/DDBJ databases">
        <title>Comparative genome analysis reveals the metabolism and evolution of the thermophilic archaeal genus Metallosphaera.</title>
        <authorList>
            <person name="Jiang C."/>
        </authorList>
    </citation>
    <scope>NUCLEOTIDE SEQUENCE [LARGE SCALE GENOMIC DNA]</scope>
    <source>
        <strain evidence="2 3">Ric-A</strain>
    </source>
</reference>
<accession>A0A6N0NX27</accession>
<organism evidence="2 3">
    <name type="scientific">Metallosphaera tengchongensis</name>
    <dbReference type="NCBI Taxonomy" id="1532350"/>
    <lineage>
        <taxon>Archaea</taxon>
        <taxon>Thermoproteota</taxon>
        <taxon>Thermoprotei</taxon>
        <taxon>Sulfolobales</taxon>
        <taxon>Sulfolobaceae</taxon>
        <taxon>Metallosphaera</taxon>
    </lineage>
</organism>
<dbReference type="GeneID" id="55642396"/>
<dbReference type="Pfam" id="PF17952">
    <property type="entry name" value="Cas6_N"/>
    <property type="match status" value="1"/>
</dbReference>
<gene>
    <name evidence="2" type="ORF">GWK48_10595</name>
</gene>
<evidence type="ECO:0000313" key="2">
    <source>
        <dbReference type="EMBL" id="QKR00777.1"/>
    </source>
</evidence>
<name>A0A6N0NX27_9CREN</name>
<dbReference type="KEGG" id="mten:GWK48_10595"/>
<evidence type="ECO:0000313" key="3">
    <source>
        <dbReference type="Proteomes" id="UP000509301"/>
    </source>
</evidence>
<dbReference type="Proteomes" id="UP000509301">
    <property type="component" value="Chromosome"/>
</dbReference>
<keyword evidence="3" id="KW-1185">Reference proteome</keyword>